<dbReference type="Gene3D" id="3.10.580.10">
    <property type="entry name" value="CBS-domain"/>
    <property type="match status" value="1"/>
</dbReference>
<evidence type="ECO:0000313" key="5">
    <source>
        <dbReference type="Proteomes" id="UP000694680"/>
    </source>
</evidence>
<proteinExistence type="predicted"/>
<evidence type="ECO:0000256" key="1">
    <source>
        <dbReference type="PROSITE-ProRule" id="PRU00703"/>
    </source>
</evidence>
<dbReference type="Pfam" id="PF13843">
    <property type="entry name" value="DDE_Tnp_1_7"/>
    <property type="match status" value="1"/>
</dbReference>
<feature type="compositionally biased region" description="Basic residues" evidence="2">
    <location>
        <begin position="1"/>
        <end position="12"/>
    </location>
</feature>
<dbReference type="InterPro" id="IPR029526">
    <property type="entry name" value="PGBD"/>
</dbReference>
<dbReference type="FunFam" id="3.10.580.10:FF:000004">
    <property type="entry name" value="Protein kinase AMP-activated non-catalytic subunit gamma 2"/>
    <property type="match status" value="1"/>
</dbReference>
<dbReference type="Pfam" id="PF00571">
    <property type="entry name" value="CBS"/>
    <property type="match status" value="1"/>
</dbReference>
<dbReference type="CDD" id="cd04618">
    <property type="entry name" value="CBS_euAMPK_gamma-like_repeat1"/>
    <property type="match status" value="1"/>
</dbReference>
<reference evidence="4" key="3">
    <citation type="submission" date="2025-09" db="UniProtKB">
        <authorList>
            <consortium name="Ensembl"/>
        </authorList>
    </citation>
    <scope>IDENTIFICATION</scope>
</reference>
<feature type="compositionally biased region" description="Polar residues" evidence="2">
    <location>
        <begin position="67"/>
        <end position="86"/>
    </location>
</feature>
<dbReference type="SUPFAM" id="SSF54631">
    <property type="entry name" value="CBS-domain pair"/>
    <property type="match status" value="1"/>
</dbReference>
<dbReference type="PROSITE" id="PS51371">
    <property type="entry name" value="CBS"/>
    <property type="match status" value="2"/>
</dbReference>
<feature type="compositionally biased region" description="Polar residues" evidence="2">
    <location>
        <begin position="26"/>
        <end position="41"/>
    </location>
</feature>
<organism evidence="4 5">
    <name type="scientific">Gouania willdenowi</name>
    <name type="common">Blunt-snouted clingfish</name>
    <name type="synonym">Lepadogaster willdenowi</name>
    <dbReference type="NCBI Taxonomy" id="441366"/>
    <lineage>
        <taxon>Eukaryota</taxon>
        <taxon>Metazoa</taxon>
        <taxon>Chordata</taxon>
        <taxon>Craniata</taxon>
        <taxon>Vertebrata</taxon>
        <taxon>Euteleostomi</taxon>
        <taxon>Actinopterygii</taxon>
        <taxon>Neopterygii</taxon>
        <taxon>Teleostei</taxon>
        <taxon>Neoteleostei</taxon>
        <taxon>Acanthomorphata</taxon>
        <taxon>Ovalentaria</taxon>
        <taxon>Blenniimorphae</taxon>
        <taxon>Blenniiformes</taxon>
        <taxon>Gobiesocoidei</taxon>
        <taxon>Gobiesocidae</taxon>
        <taxon>Gobiesocinae</taxon>
        <taxon>Gouania</taxon>
    </lineage>
</organism>
<dbReference type="Ensembl" id="ENSGWIT00000049375.1">
    <property type="protein sequence ID" value="ENSGWIP00000045590.1"/>
    <property type="gene ID" value="ENSGWIG00000022557.1"/>
</dbReference>
<dbReference type="AlphaFoldDB" id="A0A8C5HHG4"/>
<feature type="region of interest" description="Disordered" evidence="2">
    <location>
        <begin position="293"/>
        <end position="337"/>
    </location>
</feature>
<gene>
    <name evidence="4" type="primary">LOC114478736</name>
</gene>
<dbReference type="InterPro" id="IPR000644">
    <property type="entry name" value="CBS_dom"/>
</dbReference>
<feature type="compositionally biased region" description="Basic and acidic residues" evidence="2">
    <location>
        <begin position="318"/>
        <end position="337"/>
    </location>
</feature>
<keyword evidence="5" id="KW-1185">Reference proteome</keyword>
<name>A0A8C5HHG4_GOUWI</name>
<reference evidence="4" key="1">
    <citation type="submission" date="2020-06" db="EMBL/GenBank/DDBJ databases">
        <authorList>
            <consortium name="Wellcome Sanger Institute Data Sharing"/>
        </authorList>
    </citation>
    <scope>NUCLEOTIDE SEQUENCE [LARGE SCALE GENOMIC DNA]</scope>
</reference>
<dbReference type="Proteomes" id="UP000694680">
    <property type="component" value="Chromosome 17"/>
</dbReference>
<dbReference type="SMART" id="SM00116">
    <property type="entry name" value="CBS"/>
    <property type="match status" value="2"/>
</dbReference>
<evidence type="ECO:0000256" key="2">
    <source>
        <dbReference type="SAM" id="MobiDB-lite"/>
    </source>
</evidence>
<feature type="region of interest" description="Disordered" evidence="2">
    <location>
        <begin position="1"/>
        <end position="86"/>
    </location>
</feature>
<feature type="domain" description="CBS" evidence="3">
    <location>
        <begin position="135"/>
        <end position="195"/>
    </location>
</feature>
<dbReference type="PANTHER" id="PTHR46599">
    <property type="entry name" value="PIGGYBAC TRANSPOSABLE ELEMENT-DERIVED PROTEIN 4"/>
    <property type="match status" value="1"/>
</dbReference>
<dbReference type="PANTHER" id="PTHR46599:SF6">
    <property type="entry name" value="DUAL SPECIFICITY PHOSPHATASE 26"/>
    <property type="match status" value="1"/>
</dbReference>
<protein>
    <submittedName>
        <fullName evidence="4">5'-AMP-activated protein kinase subunit gamma-1-like</fullName>
    </submittedName>
</protein>
<evidence type="ECO:0000313" key="4">
    <source>
        <dbReference type="Ensembl" id="ENSGWIP00000045590.1"/>
    </source>
</evidence>
<feature type="domain" description="CBS" evidence="3">
    <location>
        <begin position="216"/>
        <end position="276"/>
    </location>
</feature>
<dbReference type="InterPro" id="IPR046342">
    <property type="entry name" value="CBS_dom_sf"/>
</dbReference>
<accession>A0A8C5HHG4</accession>
<evidence type="ECO:0000259" key="3">
    <source>
        <dbReference type="PROSITE" id="PS51371"/>
    </source>
</evidence>
<sequence>MKRFGSLRRSQKRKEQDGLLELYASGWSTPPSTAPQASIQDPPSPEHPELGPLVRPLSTPLDAGQRRSLSTSSPQAACSTSNTSNPLATCSTSHHVCSLFEGMMENFELEDEGAEPDSDLYMRFMKSHRCYDIIPTSSKLVVFDTALQVKKAFFALVANGVRAAPLWDTEKQSFVGMLTITDFIIILHRYYKSPLVQIYELEEHKLETWREVYLQATFKPLVSISPEESLFDAVYTLIKNQIHRLPVIDRVTGNVLYILTHKRILKFLQLFRRFTTQEALELILNNANPCDSDGEDINLQPNSDSDSELSSDDATAPHLEKRARLESEPTETAKEGTVWHEEHVGTILRFTPMEPYAADGEPTAKARRRIRSRLQSFLCFITVGMLRPIQEWTIQHARQTEQTDWFMILHELMAFISVIILRGVTKVPSLRDSWSACLGNPLITGIMSRNRFQDIMRHLRFDDMFTRSERVQTDKFAAISDVWGSFVTNCITCYNPGRHITIDEQLFPSKTRCCFLQYIATKPDKFGIKFWVACDLKTKYICNVLPYLGKDPSRPSEERLSESVVMKLMEPFMDKGRTVTTDNFFTSLTLARRLLSRKTTILGTVNKIRREIPQSTRKMDRKEFTTQVCCWSFYSINTSECVIVFKTAIITTISSFLGVFHHWCHADGVCAQTKKDRLHSQQHAQRG</sequence>
<reference evidence="4" key="2">
    <citation type="submission" date="2025-08" db="UniProtKB">
        <authorList>
            <consortium name="Ensembl"/>
        </authorList>
    </citation>
    <scope>IDENTIFICATION</scope>
</reference>
<keyword evidence="1" id="KW-0129">CBS domain</keyword>